<dbReference type="GO" id="GO:0030145">
    <property type="term" value="F:manganese ion binding"/>
    <property type="evidence" value="ECO:0007669"/>
    <property type="project" value="UniProtKB-ARBA"/>
</dbReference>
<dbReference type="Pfam" id="PF02434">
    <property type="entry name" value="Fringe"/>
    <property type="match status" value="1"/>
</dbReference>
<evidence type="ECO:0000256" key="24">
    <source>
        <dbReference type="SAM" id="Phobius"/>
    </source>
</evidence>
<evidence type="ECO:0000256" key="13">
    <source>
        <dbReference type="ARBA" id="ARBA00022989"/>
    </source>
</evidence>
<sequence length="423" mass="48224">MYICVWGPADVQRCVNCNMYHHTSGLFKPAVGKTFILTLAIGILFGFSFAYILMATTRSLEEFSFFPARTENSFLDRHHHSDREYIQGPDIREMGSHGHDEFYHRGEDVEAKKLAKKVRVLCWIMTNPKNHAKKAVHVKATWGPRCNILLFMSSENDTSLPSVKLPVLEGRDYLWSKTKEAFLYVYKHHLHEADWFYKADDDTYAIVENLRYMLSPYNTSDPMYFGCRFKPYVKQGYMSGGAGYVLSREALKRFIERAVPDKTKCRQDHGGAEDVEMGKCLENVGVKAMDTRDALGRGRFFPFVPEHHLIPNHIDPNFWYWKFIYYPSELGMGCCSDTAISFHYVSPSQMHVLEYLIYHLRPYGISHNVEALHSPVLPTKPTAGGVSYTAEANATGISAKEKKTEEAKAKPSQAKDSPPKSAS</sequence>
<comment type="pathway">
    <text evidence="3">Protein modification; protein glycosylation.</text>
</comment>
<keyword evidence="8 26" id="KW-0808">Transferase</keyword>
<keyword evidence="7 26" id="KW-0328">Glycosyltransferase</keyword>
<keyword evidence="15" id="KW-1015">Disulfide bond</keyword>
<evidence type="ECO:0000256" key="20">
    <source>
        <dbReference type="ARBA" id="ARBA00042009"/>
    </source>
</evidence>
<feature type="region of interest" description="Disordered" evidence="23">
    <location>
        <begin position="394"/>
        <end position="423"/>
    </location>
</feature>
<dbReference type="PANTHER" id="PTHR23033">
    <property type="entry name" value="BETA1,3-GALACTOSYLTRANSFERASE"/>
    <property type="match status" value="1"/>
</dbReference>
<dbReference type="GO" id="GO:0016020">
    <property type="term" value="C:membrane"/>
    <property type="evidence" value="ECO:0007669"/>
    <property type="project" value="UniProtKB-SubCell"/>
</dbReference>
<dbReference type="FunCoup" id="A0A2J7PME5">
    <property type="interactions" value="238"/>
</dbReference>
<evidence type="ECO:0000313" key="26">
    <source>
        <dbReference type="EMBL" id="PNF17501.1"/>
    </source>
</evidence>
<dbReference type="Proteomes" id="UP000235965">
    <property type="component" value="Unassembled WGS sequence"/>
</dbReference>
<evidence type="ECO:0000256" key="4">
    <source>
        <dbReference type="ARBA" id="ARBA00006462"/>
    </source>
</evidence>
<dbReference type="InterPro" id="IPR026050">
    <property type="entry name" value="C1GALT1/C1GALT1_chp1"/>
</dbReference>
<dbReference type="InterPro" id="IPR003378">
    <property type="entry name" value="Fringe-like_glycosylTrfase"/>
</dbReference>
<dbReference type="PANTHER" id="PTHR23033:SF14">
    <property type="entry name" value="GLYCOPROTEIN-N-ACETYLGALACTOSAMINE 3-BETA-GALACTOSYLTRANSFERASE 1-RELATED"/>
    <property type="match status" value="1"/>
</dbReference>
<evidence type="ECO:0000256" key="22">
    <source>
        <dbReference type="ARBA" id="ARBA00059245"/>
    </source>
</evidence>
<keyword evidence="27" id="KW-1185">Reference proteome</keyword>
<dbReference type="UniPathway" id="UPA00378"/>
<dbReference type="STRING" id="105785.A0A2J7PME5"/>
<keyword evidence="12" id="KW-0735">Signal-anchor</keyword>
<dbReference type="AlphaFoldDB" id="A0A2J7PME5"/>
<gene>
    <name evidence="26" type="primary">C1GalTA_0</name>
    <name evidence="26" type="ORF">B7P43_G17367</name>
</gene>
<feature type="domain" description="Fringe-like glycosyltransferase" evidence="25">
    <location>
        <begin position="123"/>
        <end position="289"/>
    </location>
</feature>
<organism evidence="26 27">
    <name type="scientific">Cryptotermes secundus</name>
    <dbReference type="NCBI Taxonomy" id="105785"/>
    <lineage>
        <taxon>Eukaryota</taxon>
        <taxon>Metazoa</taxon>
        <taxon>Ecdysozoa</taxon>
        <taxon>Arthropoda</taxon>
        <taxon>Hexapoda</taxon>
        <taxon>Insecta</taxon>
        <taxon>Pterygota</taxon>
        <taxon>Neoptera</taxon>
        <taxon>Polyneoptera</taxon>
        <taxon>Dictyoptera</taxon>
        <taxon>Blattodea</taxon>
        <taxon>Blattoidea</taxon>
        <taxon>Termitoidae</taxon>
        <taxon>Kalotermitidae</taxon>
        <taxon>Cryptotermitinae</taxon>
        <taxon>Cryptotermes</taxon>
    </lineage>
</organism>
<dbReference type="GO" id="GO:0016263">
    <property type="term" value="F:glycoprotein-N-acetylgalactosamine 3-beta-galactosyltransferase activity"/>
    <property type="evidence" value="ECO:0007669"/>
    <property type="project" value="UniProtKB-EC"/>
</dbReference>
<dbReference type="OrthoDB" id="414175at2759"/>
<evidence type="ECO:0000313" key="27">
    <source>
        <dbReference type="Proteomes" id="UP000235965"/>
    </source>
</evidence>
<evidence type="ECO:0000256" key="21">
    <source>
        <dbReference type="ARBA" id="ARBA00043065"/>
    </source>
</evidence>
<keyword evidence="13 24" id="KW-1133">Transmembrane helix</keyword>
<keyword evidence="10" id="KW-0479">Metal-binding</keyword>
<comment type="subunit">
    <text evidence="5">Homodimer; disulfide-linked.</text>
</comment>
<dbReference type="InParanoid" id="A0A2J7PME5"/>
<evidence type="ECO:0000256" key="23">
    <source>
        <dbReference type="SAM" id="MobiDB-lite"/>
    </source>
</evidence>
<evidence type="ECO:0000256" key="9">
    <source>
        <dbReference type="ARBA" id="ARBA00022692"/>
    </source>
</evidence>
<comment type="function">
    <text evidence="22">Glycosyltransferase that generates the core 1 O-glycan Gal-beta1-3GalNAc-alpha1-Ser/Thr (T antigen), which is a precursor for many extended O-glycans in glycoproteins.</text>
</comment>
<evidence type="ECO:0000259" key="25">
    <source>
        <dbReference type="Pfam" id="PF02434"/>
    </source>
</evidence>
<evidence type="ECO:0000256" key="5">
    <source>
        <dbReference type="ARBA" id="ARBA00011748"/>
    </source>
</evidence>
<dbReference type="GO" id="GO:0000166">
    <property type="term" value="F:nucleotide binding"/>
    <property type="evidence" value="ECO:0007669"/>
    <property type="project" value="UniProtKB-KW"/>
</dbReference>
<evidence type="ECO:0000256" key="15">
    <source>
        <dbReference type="ARBA" id="ARBA00023157"/>
    </source>
</evidence>
<evidence type="ECO:0000256" key="11">
    <source>
        <dbReference type="ARBA" id="ARBA00022741"/>
    </source>
</evidence>
<evidence type="ECO:0000256" key="1">
    <source>
        <dbReference type="ARBA" id="ARBA00001936"/>
    </source>
</evidence>
<comment type="caution">
    <text evidence="26">The sequence shown here is derived from an EMBL/GenBank/DDBJ whole genome shotgun (WGS) entry which is preliminary data.</text>
</comment>
<comment type="similarity">
    <text evidence="4">Belongs to the glycosyltransferase 31 family. Beta3-Gal-T subfamily.</text>
</comment>
<keyword evidence="17" id="KW-0464">Manganese</keyword>
<evidence type="ECO:0000256" key="6">
    <source>
        <dbReference type="ARBA" id="ARBA00012557"/>
    </source>
</evidence>
<keyword evidence="11" id="KW-0547">Nucleotide-binding</keyword>
<evidence type="ECO:0000256" key="7">
    <source>
        <dbReference type="ARBA" id="ARBA00022676"/>
    </source>
</evidence>
<dbReference type="FunFam" id="3.90.550.50:FF:000017">
    <property type="entry name" value="Glycoprotein-N-acetylgalactosamine 3-beta-galactosyltransferase 1"/>
    <property type="match status" value="1"/>
</dbReference>
<evidence type="ECO:0000256" key="16">
    <source>
        <dbReference type="ARBA" id="ARBA00023180"/>
    </source>
</evidence>
<comment type="cofactor">
    <cofactor evidence="1">
        <name>Mn(2+)</name>
        <dbReference type="ChEBI" id="CHEBI:29035"/>
    </cofactor>
</comment>
<protein>
    <recommendedName>
        <fullName evidence="18">Glycoprotein-N-acetylgalactosamine 3-beta-galactosyltransferase 1</fullName>
        <ecNumber evidence="6">2.4.1.122</ecNumber>
    </recommendedName>
    <alternativeName>
        <fullName evidence="20">Core 1 O-glycan T-synthase</fullName>
    </alternativeName>
    <alternativeName>
        <fullName evidence="21">Core 1 UDP-galactose:N-acetylgalactosamine-alpha-R beta 1,3-galactosyltransferase 1</fullName>
    </alternativeName>
    <alternativeName>
        <fullName evidence="19">Core 1 beta1,3-galactosyltransferase 1</fullName>
    </alternativeName>
</protein>
<evidence type="ECO:0000256" key="8">
    <source>
        <dbReference type="ARBA" id="ARBA00022679"/>
    </source>
</evidence>
<proteinExistence type="inferred from homology"/>
<keyword evidence="16" id="KW-0325">Glycoprotein</keyword>
<evidence type="ECO:0000256" key="2">
    <source>
        <dbReference type="ARBA" id="ARBA00004606"/>
    </source>
</evidence>
<feature type="compositionally biased region" description="Basic and acidic residues" evidence="23">
    <location>
        <begin position="399"/>
        <end position="409"/>
    </location>
</feature>
<evidence type="ECO:0000256" key="12">
    <source>
        <dbReference type="ARBA" id="ARBA00022968"/>
    </source>
</evidence>
<dbReference type="EC" id="2.4.1.122" evidence="6"/>
<dbReference type="EMBL" id="NEVH01024022">
    <property type="protein sequence ID" value="PNF17501.1"/>
    <property type="molecule type" value="Genomic_DNA"/>
</dbReference>
<evidence type="ECO:0000256" key="14">
    <source>
        <dbReference type="ARBA" id="ARBA00023136"/>
    </source>
</evidence>
<evidence type="ECO:0000256" key="10">
    <source>
        <dbReference type="ARBA" id="ARBA00022723"/>
    </source>
</evidence>
<evidence type="ECO:0000256" key="19">
    <source>
        <dbReference type="ARBA" id="ARBA00041226"/>
    </source>
</evidence>
<evidence type="ECO:0000256" key="3">
    <source>
        <dbReference type="ARBA" id="ARBA00004922"/>
    </source>
</evidence>
<feature type="transmembrane region" description="Helical" evidence="24">
    <location>
        <begin position="35"/>
        <end position="54"/>
    </location>
</feature>
<comment type="subcellular location">
    <subcellularLocation>
        <location evidence="2">Membrane</location>
        <topology evidence="2">Single-pass type II membrane protein</topology>
    </subcellularLocation>
</comment>
<evidence type="ECO:0000256" key="17">
    <source>
        <dbReference type="ARBA" id="ARBA00023211"/>
    </source>
</evidence>
<keyword evidence="9 24" id="KW-0812">Transmembrane</keyword>
<keyword evidence="14 24" id="KW-0472">Membrane</keyword>
<name>A0A2J7PME5_9NEOP</name>
<dbReference type="Gene3D" id="3.90.550.50">
    <property type="match status" value="1"/>
</dbReference>
<evidence type="ECO:0000256" key="18">
    <source>
        <dbReference type="ARBA" id="ARBA00040898"/>
    </source>
</evidence>
<accession>A0A2J7PME5</accession>
<reference evidence="26 27" key="1">
    <citation type="submission" date="2017-12" db="EMBL/GenBank/DDBJ databases">
        <title>Hemimetabolous genomes reveal molecular basis of termite eusociality.</title>
        <authorList>
            <person name="Harrison M.C."/>
            <person name="Jongepier E."/>
            <person name="Robertson H.M."/>
            <person name="Arning N."/>
            <person name="Bitard-Feildel T."/>
            <person name="Chao H."/>
            <person name="Childers C.P."/>
            <person name="Dinh H."/>
            <person name="Doddapaneni H."/>
            <person name="Dugan S."/>
            <person name="Gowin J."/>
            <person name="Greiner C."/>
            <person name="Han Y."/>
            <person name="Hu H."/>
            <person name="Hughes D.S.T."/>
            <person name="Huylmans A.-K."/>
            <person name="Kemena C."/>
            <person name="Kremer L.P.M."/>
            <person name="Lee S.L."/>
            <person name="Lopez-Ezquerra A."/>
            <person name="Mallet L."/>
            <person name="Monroy-Kuhn J.M."/>
            <person name="Moser A."/>
            <person name="Murali S.C."/>
            <person name="Muzny D.M."/>
            <person name="Otani S."/>
            <person name="Piulachs M.-D."/>
            <person name="Poelchau M."/>
            <person name="Qu J."/>
            <person name="Schaub F."/>
            <person name="Wada-Katsumata A."/>
            <person name="Worley K.C."/>
            <person name="Xie Q."/>
            <person name="Ylla G."/>
            <person name="Poulsen M."/>
            <person name="Gibbs R.A."/>
            <person name="Schal C."/>
            <person name="Richards S."/>
            <person name="Belles X."/>
            <person name="Korb J."/>
            <person name="Bornberg-Bauer E."/>
        </authorList>
    </citation>
    <scope>NUCLEOTIDE SEQUENCE [LARGE SCALE GENOMIC DNA]</scope>
    <source>
        <tissue evidence="26">Whole body</tissue>
    </source>
</reference>